<evidence type="ECO:0000256" key="1">
    <source>
        <dbReference type="SAM" id="SignalP"/>
    </source>
</evidence>
<dbReference type="OrthoDB" id="873639at2"/>
<dbReference type="Proteomes" id="UP000280066">
    <property type="component" value="Unassembled WGS sequence"/>
</dbReference>
<dbReference type="AlphaFoldDB" id="A0A3R9NHX2"/>
<organism evidence="2 3">
    <name type="scientific">Hymenobacter metallilatus</name>
    <dbReference type="NCBI Taxonomy" id="2493666"/>
    <lineage>
        <taxon>Bacteria</taxon>
        <taxon>Pseudomonadati</taxon>
        <taxon>Bacteroidota</taxon>
        <taxon>Cytophagia</taxon>
        <taxon>Cytophagales</taxon>
        <taxon>Hymenobacteraceae</taxon>
        <taxon>Hymenobacter</taxon>
    </lineage>
</organism>
<reference evidence="2 3" key="1">
    <citation type="submission" date="2018-12" db="EMBL/GenBank/DDBJ databases">
        <authorList>
            <person name="Feng G."/>
            <person name="Zhu H."/>
        </authorList>
    </citation>
    <scope>NUCLEOTIDE SEQUENCE [LARGE SCALE GENOMIC DNA]</scope>
    <source>
        <strain evidence="2 3">9PBR-2</strain>
    </source>
</reference>
<keyword evidence="3" id="KW-1185">Reference proteome</keyword>
<sequence length="220" mass="24661">MKHLFTTTVLLASALGLAQSAAAQQTNKWQFYFEAGPKISQFRSTSYSGYSETQPELRDTFSGFADVKAFKPLANRLLMSGTVGLDMQLLNFKTGYTESYPATGITFYSQEHISRLLTRARVDWGLHYHIRLGENGHLMPGISVGQMINLSQKGYSYTFVQPGLYFTNNRLLLSLTASDTPYNVQIPEASRIVSTYRGNPVVSQSEFRVRELQLSVGTQF</sequence>
<keyword evidence="1" id="KW-0732">Signal</keyword>
<name>A0A3R9NHX2_9BACT</name>
<evidence type="ECO:0000313" key="2">
    <source>
        <dbReference type="EMBL" id="RSK35304.1"/>
    </source>
</evidence>
<evidence type="ECO:0000313" key="3">
    <source>
        <dbReference type="Proteomes" id="UP000280066"/>
    </source>
</evidence>
<protein>
    <recommendedName>
        <fullName evidence="4">Outer membrane protein beta-barrel domain-containing protein</fullName>
    </recommendedName>
</protein>
<dbReference type="RefSeq" id="WP_125427834.1">
    <property type="nucleotide sequence ID" value="NZ_RWIS01000003.1"/>
</dbReference>
<feature type="signal peptide" evidence="1">
    <location>
        <begin position="1"/>
        <end position="23"/>
    </location>
</feature>
<accession>A0A3R9NHX2</accession>
<dbReference type="EMBL" id="RWIS01000003">
    <property type="protein sequence ID" value="RSK35304.1"/>
    <property type="molecule type" value="Genomic_DNA"/>
</dbReference>
<comment type="caution">
    <text evidence="2">The sequence shown here is derived from an EMBL/GenBank/DDBJ whole genome shotgun (WGS) entry which is preliminary data.</text>
</comment>
<evidence type="ECO:0008006" key="4">
    <source>
        <dbReference type="Google" id="ProtNLM"/>
    </source>
</evidence>
<gene>
    <name evidence="2" type="ORF">EI290_06285</name>
</gene>
<feature type="chain" id="PRO_5018640633" description="Outer membrane protein beta-barrel domain-containing protein" evidence="1">
    <location>
        <begin position="24"/>
        <end position="220"/>
    </location>
</feature>
<proteinExistence type="predicted"/>